<dbReference type="InterPro" id="IPR014886">
    <property type="entry name" value="La_xRRM"/>
</dbReference>
<evidence type="ECO:0000256" key="10">
    <source>
        <dbReference type="SAM" id="SignalP"/>
    </source>
</evidence>
<dbReference type="SMART" id="SM00360">
    <property type="entry name" value="RRM"/>
    <property type="match status" value="1"/>
</dbReference>
<dbReference type="InterPro" id="IPR036179">
    <property type="entry name" value="Ig-like_dom_sf"/>
</dbReference>
<dbReference type="GO" id="GO:0006396">
    <property type="term" value="P:RNA processing"/>
    <property type="evidence" value="ECO:0007669"/>
    <property type="project" value="InterPro"/>
</dbReference>
<feature type="domain" description="RRM" evidence="11">
    <location>
        <begin position="787"/>
        <end position="864"/>
    </location>
</feature>
<evidence type="ECO:0000256" key="6">
    <source>
        <dbReference type="ARBA" id="ARBA00022884"/>
    </source>
</evidence>
<evidence type="ECO:0000256" key="9">
    <source>
        <dbReference type="SAM" id="Phobius"/>
    </source>
</evidence>
<keyword evidence="5" id="KW-0460">Magnesium</keyword>
<name>A0A9D3NSM3_9TELE</name>
<dbReference type="PANTHER" id="PTHR20889:SF1">
    <property type="entry name" value="PYRIDOXAL PHOSPHATE PHOSPHATASE PHOSPHO2"/>
    <property type="match status" value="1"/>
</dbReference>
<feature type="domain" description="Ig-like" evidence="12">
    <location>
        <begin position="119"/>
        <end position="219"/>
    </location>
</feature>
<dbReference type="OrthoDB" id="439993at2759"/>
<dbReference type="InterPro" id="IPR007110">
    <property type="entry name" value="Ig-like_dom"/>
</dbReference>
<dbReference type="InterPro" id="IPR006630">
    <property type="entry name" value="La_HTH"/>
</dbReference>
<dbReference type="SMART" id="SM00409">
    <property type="entry name" value="IG"/>
    <property type="match status" value="3"/>
</dbReference>
<feature type="domain" description="Ig-like" evidence="12">
    <location>
        <begin position="47"/>
        <end position="117"/>
    </location>
</feature>
<keyword evidence="9" id="KW-1133">Transmembrane helix</keyword>
<evidence type="ECO:0000313" key="16">
    <source>
        <dbReference type="Proteomes" id="UP000824219"/>
    </source>
</evidence>
<dbReference type="SUPFAM" id="SSF56784">
    <property type="entry name" value="HAD-like"/>
    <property type="match status" value="1"/>
</dbReference>
<evidence type="ECO:0000256" key="2">
    <source>
        <dbReference type="ARBA" id="ARBA00008541"/>
    </source>
</evidence>
<dbReference type="PROSITE" id="PS51939">
    <property type="entry name" value="XRRM"/>
    <property type="match status" value="1"/>
</dbReference>
<dbReference type="InterPro" id="IPR006384">
    <property type="entry name" value="HAD_hydro_PyrdxlP_Pase-like"/>
</dbReference>
<organism evidence="15 16">
    <name type="scientific">Hemibagrus wyckioides</name>
    <dbReference type="NCBI Taxonomy" id="337641"/>
    <lineage>
        <taxon>Eukaryota</taxon>
        <taxon>Metazoa</taxon>
        <taxon>Chordata</taxon>
        <taxon>Craniata</taxon>
        <taxon>Vertebrata</taxon>
        <taxon>Euteleostomi</taxon>
        <taxon>Actinopterygii</taxon>
        <taxon>Neopterygii</taxon>
        <taxon>Teleostei</taxon>
        <taxon>Ostariophysi</taxon>
        <taxon>Siluriformes</taxon>
        <taxon>Bagridae</taxon>
        <taxon>Hemibagrus</taxon>
    </lineage>
</organism>
<dbReference type="Pfam" id="PF07686">
    <property type="entry name" value="V-set"/>
    <property type="match status" value="3"/>
</dbReference>
<dbReference type="InterPro" id="IPR036390">
    <property type="entry name" value="WH_DNA-bd_sf"/>
</dbReference>
<comment type="cofactor">
    <cofactor evidence="1">
        <name>Mg(2+)</name>
        <dbReference type="ChEBI" id="CHEBI:18420"/>
    </cofactor>
</comment>
<keyword evidence="4" id="KW-0378">Hydrolase</keyword>
<dbReference type="GO" id="GO:0016791">
    <property type="term" value="F:phosphatase activity"/>
    <property type="evidence" value="ECO:0007669"/>
    <property type="project" value="InterPro"/>
</dbReference>
<dbReference type="InterPro" id="IPR035979">
    <property type="entry name" value="RBD_domain_sf"/>
</dbReference>
<feature type="domain" description="HTH La-type RNA-binding" evidence="13">
    <location>
        <begin position="683"/>
        <end position="775"/>
    </location>
</feature>
<dbReference type="SUPFAM" id="SSF46785">
    <property type="entry name" value="Winged helix' DNA-binding domain"/>
    <property type="match status" value="1"/>
</dbReference>
<evidence type="ECO:0000259" key="13">
    <source>
        <dbReference type="PROSITE" id="PS50961"/>
    </source>
</evidence>
<evidence type="ECO:0000256" key="4">
    <source>
        <dbReference type="ARBA" id="ARBA00022801"/>
    </source>
</evidence>
<evidence type="ECO:0000259" key="11">
    <source>
        <dbReference type="PROSITE" id="PS50102"/>
    </source>
</evidence>
<dbReference type="Gene3D" id="2.60.40.10">
    <property type="entry name" value="Immunoglobulins"/>
    <property type="match status" value="3"/>
</dbReference>
<dbReference type="Pfam" id="PF08777">
    <property type="entry name" value="RRM_3"/>
    <property type="match status" value="1"/>
</dbReference>
<feature type="chain" id="PRO_5039159424" evidence="10">
    <location>
        <begin position="19"/>
        <end position="1085"/>
    </location>
</feature>
<dbReference type="GO" id="GO:0046872">
    <property type="term" value="F:metal ion binding"/>
    <property type="evidence" value="ECO:0007669"/>
    <property type="project" value="UniProtKB-KW"/>
</dbReference>
<dbReference type="SMART" id="SM00715">
    <property type="entry name" value="LA"/>
    <property type="match status" value="1"/>
</dbReference>
<dbReference type="NCBIfam" id="TIGR01489">
    <property type="entry name" value="DKMTPPase-SF"/>
    <property type="match status" value="1"/>
</dbReference>
<dbReference type="EMBL" id="JAHKSW010000011">
    <property type="protein sequence ID" value="KAG7326192.1"/>
    <property type="molecule type" value="Genomic_DNA"/>
</dbReference>
<dbReference type="SUPFAM" id="SSF54928">
    <property type="entry name" value="RNA-binding domain, RBD"/>
    <property type="match status" value="2"/>
</dbReference>
<dbReference type="CDD" id="cd08028">
    <property type="entry name" value="LARP_3"/>
    <property type="match status" value="1"/>
</dbReference>
<dbReference type="InterPro" id="IPR036388">
    <property type="entry name" value="WH-like_DNA-bd_sf"/>
</dbReference>
<dbReference type="CDD" id="cd12291">
    <property type="entry name" value="RRM1_La"/>
    <property type="match status" value="1"/>
</dbReference>
<dbReference type="InterPro" id="IPR002344">
    <property type="entry name" value="Lupus_La"/>
</dbReference>
<dbReference type="Pfam" id="PF05383">
    <property type="entry name" value="La"/>
    <property type="match status" value="1"/>
</dbReference>
<evidence type="ECO:0000256" key="8">
    <source>
        <dbReference type="SAM" id="MobiDB-lite"/>
    </source>
</evidence>
<dbReference type="InterPro" id="IPR012677">
    <property type="entry name" value="Nucleotide-bd_a/b_plait_sf"/>
</dbReference>
<keyword evidence="16" id="KW-1185">Reference proteome</keyword>
<evidence type="ECO:0000256" key="5">
    <source>
        <dbReference type="ARBA" id="ARBA00022842"/>
    </source>
</evidence>
<accession>A0A9D3NSM3</accession>
<evidence type="ECO:0000259" key="14">
    <source>
        <dbReference type="PROSITE" id="PS51939"/>
    </source>
</evidence>
<dbReference type="PROSITE" id="PS50961">
    <property type="entry name" value="HTH_LA"/>
    <property type="match status" value="1"/>
</dbReference>
<evidence type="ECO:0000256" key="1">
    <source>
        <dbReference type="ARBA" id="ARBA00001946"/>
    </source>
</evidence>
<sequence>MKILLIFTLCLISDGGASKQVTGYSGGGVLIKCKYDTEYRQNTKYFCKVSGPGRSYQIKTEAKNQWVNSGRFSLYDDTKSAEVWVMIRELTVQDFGTYKCGVDVLWGTSMYTQVELKVKKGARVPRHVTAYAGTRSNIKCRYENQYKNKPKSFYKIETDQWRFNQIRTKLNSEWSHDGRFSIHDNRRAGFFSVFIRELITEDTGSYACAVTVSDEAEIYTVVKLNVTEGLSYEKSITETVYVQKDLTVNCNYPESHRDDNKFLCKRIATATCSYTLTVKENGRNVQKGPFSLYDDREKHIVTVSLRKVTEQDSGEYWCGAEVNWKSDHGYKVYFKRINLEVTGFPTFTVITVSVVLLLLLIGMMFLIVTLHKRCKAQDPKTMTQTSREANGDQENNPNVFPLQSAQNANLPESVYQRLDPKTNQSDSVYQTNQKEACGENVTFDLFRTIKLVPGLSSPESAKMKKKTLMVFDFDHTLVDQNSDMWVIQCTPEQSLPAWLENSYQRGRWTEYMGRVFNYIGEQSVRPDAVRELMQTIPFTDGMIELLKFIYQNKSLIDCIIVSDSNTLFIDWILEAGGVACAVDRVFSNPASVDQRGYIEVRCFHSHSCERCPVNMCKQKVLSDFRARQADAGVSYHTVCYVGDGSNDFCPIKALNEGDIAMPRKGFSLEKLLAKSRSERMAEEQEMSSLEKKVAEQIEYYFGDHNLPRDKFLKEQIQLDDGWVTLETMLKFNRLKNLTSEAAVIVESLRKSKTGLLEISEDQTKIRRSLSKPLPEYTEEYKDALKHKSIYMKGFPLDTTLDDIKDWLADKGHVENIQMRKGPQKTFKGSIFAVLESEEAAKAFVARDDVKQFKGNDMIVLIKDEYFAKKAEERKQGRADAKAKAKSEKEEKQKQAEKEEMKSLEEQRGCVLKFSGELDHVSREDFHKIFAEHAQIKWIDFTRGAKEGTILFRSDAKEALQKAQEAAGGSELKIKDKDVKWEVLEGDGELDVLKKILESQQESLNKRKGGRGGHRGRGRGRGGRRDRGGREQTRFQGKKTKFDSDEEEGDDGEDAEPVAKKRALESNGTDADAPASKQAKEEENGS</sequence>
<keyword evidence="10" id="KW-0732">Signal</keyword>
<feature type="compositionally biased region" description="Acidic residues" evidence="8">
    <location>
        <begin position="1043"/>
        <end position="1055"/>
    </location>
</feature>
<dbReference type="InterPro" id="IPR023214">
    <property type="entry name" value="HAD_sf"/>
</dbReference>
<dbReference type="PROSITE" id="PS50835">
    <property type="entry name" value="IG_LIKE"/>
    <property type="match status" value="2"/>
</dbReference>
<dbReference type="InterPro" id="IPR013106">
    <property type="entry name" value="Ig_V-set"/>
</dbReference>
<feature type="region of interest" description="Disordered" evidence="8">
    <location>
        <begin position="377"/>
        <end position="403"/>
    </location>
</feature>
<keyword evidence="3" id="KW-0479">Metal-binding</keyword>
<dbReference type="Pfam" id="PF00076">
    <property type="entry name" value="RRM_1"/>
    <property type="match status" value="1"/>
</dbReference>
<proteinExistence type="inferred from homology"/>
<dbReference type="Pfam" id="PF06888">
    <property type="entry name" value="Put_Phosphatase"/>
    <property type="match status" value="1"/>
</dbReference>
<gene>
    <name evidence="15" type="ORF">KOW79_009593</name>
</gene>
<dbReference type="GO" id="GO:0003723">
    <property type="term" value="F:RNA binding"/>
    <property type="evidence" value="ECO:0007669"/>
    <property type="project" value="UniProtKB-UniRule"/>
</dbReference>
<dbReference type="AlphaFoldDB" id="A0A9D3NSM3"/>
<evidence type="ECO:0000259" key="12">
    <source>
        <dbReference type="PROSITE" id="PS50835"/>
    </source>
</evidence>
<feature type="compositionally biased region" description="Basic and acidic residues" evidence="8">
    <location>
        <begin position="1022"/>
        <end position="1032"/>
    </location>
</feature>
<feature type="compositionally biased region" description="Polar residues" evidence="8">
    <location>
        <begin position="380"/>
        <end position="403"/>
    </location>
</feature>
<dbReference type="GO" id="GO:1990904">
    <property type="term" value="C:ribonucleoprotein complex"/>
    <property type="evidence" value="ECO:0007669"/>
    <property type="project" value="UniProtKB-UniRule"/>
</dbReference>
<keyword evidence="9" id="KW-0472">Membrane</keyword>
<dbReference type="CDD" id="cd12541">
    <property type="entry name" value="RRM2_La"/>
    <property type="match status" value="1"/>
</dbReference>
<dbReference type="InterPro" id="IPR036412">
    <property type="entry name" value="HAD-like_sf"/>
</dbReference>
<keyword evidence="9" id="KW-0812">Transmembrane</keyword>
<dbReference type="Gene3D" id="1.10.10.10">
    <property type="entry name" value="Winged helix-like DNA-binding domain superfamily/Winged helix DNA-binding domain"/>
    <property type="match status" value="1"/>
</dbReference>
<feature type="region of interest" description="Disordered" evidence="8">
    <location>
        <begin position="1000"/>
        <end position="1085"/>
    </location>
</feature>
<comment type="similarity">
    <text evidence="2">Belongs to the HAD-like hydrolase superfamily. PHOSPHO family.</text>
</comment>
<protein>
    <submittedName>
        <fullName evidence="15">Uncharacterized protein</fullName>
    </submittedName>
</protein>
<comment type="caution">
    <text evidence="15">The sequence shown here is derived from an EMBL/GenBank/DDBJ whole genome shotgun (WGS) entry which is preliminary data.</text>
</comment>
<dbReference type="Proteomes" id="UP000824219">
    <property type="component" value="Linkage Group LG11"/>
</dbReference>
<dbReference type="GO" id="GO:0005634">
    <property type="term" value="C:nucleus"/>
    <property type="evidence" value="ECO:0007669"/>
    <property type="project" value="InterPro"/>
</dbReference>
<dbReference type="PRINTS" id="PR00302">
    <property type="entry name" value="LUPUSLA"/>
</dbReference>
<dbReference type="InterPro" id="IPR000504">
    <property type="entry name" value="RRM_dom"/>
</dbReference>
<feature type="signal peptide" evidence="10">
    <location>
        <begin position="1"/>
        <end position="18"/>
    </location>
</feature>
<keyword evidence="6 7" id="KW-0694">RNA-binding</keyword>
<evidence type="ECO:0000256" key="3">
    <source>
        <dbReference type="ARBA" id="ARBA00022723"/>
    </source>
</evidence>
<reference evidence="15 16" key="1">
    <citation type="submission" date="2021-06" db="EMBL/GenBank/DDBJ databases">
        <title>Chromosome-level genome assembly of the red-tail catfish (Hemibagrus wyckioides).</title>
        <authorList>
            <person name="Shao F."/>
        </authorList>
    </citation>
    <scope>NUCLEOTIDE SEQUENCE [LARGE SCALE GENOMIC DNA]</scope>
    <source>
        <strain evidence="15">EC202008001</strain>
        <tissue evidence="15">Blood</tissue>
    </source>
</reference>
<dbReference type="Gene3D" id="3.40.50.1000">
    <property type="entry name" value="HAD superfamily/HAD-like"/>
    <property type="match status" value="1"/>
</dbReference>
<dbReference type="PROSITE" id="PS50102">
    <property type="entry name" value="RRM"/>
    <property type="match status" value="1"/>
</dbReference>
<dbReference type="NCBIfam" id="TIGR01488">
    <property type="entry name" value="HAD-SF-IB"/>
    <property type="match status" value="1"/>
</dbReference>
<dbReference type="InterPro" id="IPR016965">
    <property type="entry name" value="Pase_PHOSPHO-typ"/>
</dbReference>
<dbReference type="InterPro" id="IPR013783">
    <property type="entry name" value="Ig-like_fold"/>
</dbReference>
<dbReference type="InterPro" id="IPR003599">
    <property type="entry name" value="Ig_sub"/>
</dbReference>
<feature type="transmembrane region" description="Helical" evidence="9">
    <location>
        <begin position="344"/>
        <end position="370"/>
    </location>
</feature>
<evidence type="ECO:0000256" key="7">
    <source>
        <dbReference type="PROSITE-ProRule" id="PRU00332"/>
    </source>
</evidence>
<feature type="domain" description="XRRM" evidence="14">
    <location>
        <begin position="904"/>
        <end position="1029"/>
    </location>
</feature>
<evidence type="ECO:0000313" key="15">
    <source>
        <dbReference type="EMBL" id="KAG7326192.1"/>
    </source>
</evidence>
<feature type="compositionally biased region" description="Basic residues" evidence="8">
    <location>
        <begin position="1005"/>
        <end position="1021"/>
    </location>
</feature>
<dbReference type="SUPFAM" id="SSF48726">
    <property type="entry name" value="Immunoglobulin"/>
    <property type="match status" value="3"/>
</dbReference>
<feature type="region of interest" description="Disordered" evidence="8">
    <location>
        <begin position="876"/>
        <end position="901"/>
    </location>
</feature>
<dbReference type="Gene3D" id="3.30.70.330">
    <property type="match status" value="2"/>
</dbReference>
<dbReference type="PANTHER" id="PTHR20889">
    <property type="entry name" value="PHOSPHATASE, ORPHAN 1, 2"/>
    <property type="match status" value="1"/>
</dbReference>